<dbReference type="InterPro" id="IPR006680">
    <property type="entry name" value="Amidohydro-rel"/>
</dbReference>
<dbReference type="GO" id="GO:0005737">
    <property type="term" value="C:cytoplasm"/>
    <property type="evidence" value="ECO:0007669"/>
    <property type="project" value="TreeGrafter"/>
</dbReference>
<accession>A0A6J7G8N9</accession>
<evidence type="ECO:0000256" key="1">
    <source>
        <dbReference type="ARBA" id="ARBA00023239"/>
    </source>
</evidence>
<dbReference type="GO" id="GO:0019748">
    <property type="term" value="P:secondary metabolic process"/>
    <property type="evidence" value="ECO:0007669"/>
    <property type="project" value="TreeGrafter"/>
</dbReference>
<dbReference type="InterPro" id="IPR032465">
    <property type="entry name" value="ACMSD"/>
</dbReference>
<dbReference type="EMBL" id="CAEZYR010000051">
    <property type="protein sequence ID" value="CAB4746244.1"/>
    <property type="molecule type" value="Genomic_DNA"/>
</dbReference>
<evidence type="ECO:0000313" key="3">
    <source>
        <dbReference type="EMBL" id="CAB4746244.1"/>
    </source>
</evidence>
<name>A0A6J7G8N9_9ZZZZ</name>
<dbReference type="PANTHER" id="PTHR21240:SF28">
    <property type="entry name" value="ISO-OROTATE DECARBOXYLASE (EUROFUNG)"/>
    <property type="match status" value="1"/>
</dbReference>
<gene>
    <name evidence="3" type="ORF">UFOPK2754_01528</name>
    <name evidence="4" type="ORF">UFOPK3139_01163</name>
    <name evidence="5" type="ORF">UFOPK3543_01060</name>
</gene>
<dbReference type="AlphaFoldDB" id="A0A6J7G8N9"/>
<dbReference type="GO" id="GO:0016787">
    <property type="term" value="F:hydrolase activity"/>
    <property type="evidence" value="ECO:0007669"/>
    <property type="project" value="InterPro"/>
</dbReference>
<dbReference type="GO" id="GO:0016831">
    <property type="term" value="F:carboxy-lyase activity"/>
    <property type="evidence" value="ECO:0007669"/>
    <property type="project" value="InterPro"/>
</dbReference>
<dbReference type="SUPFAM" id="SSF51556">
    <property type="entry name" value="Metallo-dependent hydrolases"/>
    <property type="match status" value="1"/>
</dbReference>
<protein>
    <submittedName>
        <fullName evidence="5">Unannotated protein</fullName>
    </submittedName>
</protein>
<dbReference type="Pfam" id="PF04909">
    <property type="entry name" value="Amidohydro_2"/>
    <property type="match status" value="1"/>
</dbReference>
<evidence type="ECO:0000313" key="5">
    <source>
        <dbReference type="EMBL" id="CAB4904541.1"/>
    </source>
</evidence>
<feature type="domain" description="Amidohydrolase-related" evidence="2">
    <location>
        <begin position="88"/>
        <end position="365"/>
    </location>
</feature>
<dbReference type="PANTHER" id="PTHR21240">
    <property type="entry name" value="2-AMINO-3-CARBOXYLMUCONATE-6-SEMIALDEHYDE DECARBOXYLASE"/>
    <property type="match status" value="1"/>
</dbReference>
<evidence type="ECO:0000259" key="2">
    <source>
        <dbReference type="Pfam" id="PF04909"/>
    </source>
</evidence>
<dbReference type="InterPro" id="IPR032466">
    <property type="entry name" value="Metal_Hydrolase"/>
</dbReference>
<keyword evidence="1" id="KW-0456">Lyase</keyword>
<dbReference type="Gene3D" id="3.20.20.140">
    <property type="entry name" value="Metal-dependent hydrolases"/>
    <property type="match status" value="1"/>
</dbReference>
<evidence type="ECO:0000313" key="4">
    <source>
        <dbReference type="EMBL" id="CAB4827915.1"/>
    </source>
</evidence>
<dbReference type="EMBL" id="CAFBMH010000029">
    <property type="protein sequence ID" value="CAB4904541.1"/>
    <property type="molecule type" value="Genomic_DNA"/>
</dbReference>
<sequence>MAATSTASPRYTIISADCHAGGNHAQYREYLSTEHQATFDAWRGKYKNPFRDLQDDGRSRNWDSDRRNADLDAEGVAAEVIFPNTVPPFFPTGVVIAPAPDPEDFELRLVGIRAHNRWLADFVAADPARRCGQAQIFLNDVDEAVKDIRWCKAHGINSVLLPGASPDTPWIEPLSSSVYDPIWATCQELDMPVTHHSGGSGIPKVPDTPIKNLLFVMETGFYANRAFWHMIWGGVFERFPQLKLVVTEQGSDWVLPILRRMDSLYAQVKNGRVGELGVASDAVPSLTPSETFARNIWVGASFPTPGDAAFFHEMGIDKVMWGSDYPHHESTSPYSKESLRRSFAGWSEADLRKVLAENAAEVYGFDLSKLDVYAANIGPAVDEIATPLDKIPAGATSPAFFRS</sequence>
<reference evidence="5" key="1">
    <citation type="submission" date="2020-05" db="EMBL/GenBank/DDBJ databases">
        <authorList>
            <person name="Chiriac C."/>
            <person name="Salcher M."/>
            <person name="Ghai R."/>
            <person name="Kavagutti S V."/>
        </authorList>
    </citation>
    <scope>NUCLEOTIDE SEQUENCE</scope>
</reference>
<proteinExistence type="predicted"/>
<organism evidence="5">
    <name type="scientific">freshwater metagenome</name>
    <dbReference type="NCBI Taxonomy" id="449393"/>
    <lineage>
        <taxon>unclassified sequences</taxon>
        <taxon>metagenomes</taxon>
        <taxon>ecological metagenomes</taxon>
    </lineage>
</organism>
<dbReference type="EMBL" id="CAFABA010000038">
    <property type="protein sequence ID" value="CAB4827915.1"/>
    <property type="molecule type" value="Genomic_DNA"/>
</dbReference>